<evidence type="ECO:0000313" key="2">
    <source>
        <dbReference type="EMBL" id="MCZ0859380.1"/>
    </source>
</evidence>
<evidence type="ECO:0000313" key="3">
    <source>
        <dbReference type="Proteomes" id="UP001072034"/>
    </source>
</evidence>
<protein>
    <submittedName>
        <fullName evidence="2">Uncharacterized protein</fullName>
    </submittedName>
</protein>
<comment type="caution">
    <text evidence="2">The sequence shown here is derived from an EMBL/GenBank/DDBJ whole genome shotgun (WGS) entry which is preliminary data.</text>
</comment>
<name>A0ABT4IDX1_9ACTO</name>
<feature type="region of interest" description="Disordered" evidence="1">
    <location>
        <begin position="1"/>
        <end position="31"/>
    </location>
</feature>
<evidence type="ECO:0000256" key="1">
    <source>
        <dbReference type="SAM" id="MobiDB-lite"/>
    </source>
</evidence>
<feature type="compositionally biased region" description="Low complexity" evidence="1">
    <location>
        <begin position="13"/>
        <end position="31"/>
    </location>
</feature>
<dbReference type="RefSeq" id="WP_268918598.1">
    <property type="nucleotide sequence ID" value="NZ_JAPTMY010000050.1"/>
</dbReference>
<accession>A0ABT4IDX1</accession>
<dbReference type="Proteomes" id="UP001072034">
    <property type="component" value="Unassembled WGS sequence"/>
</dbReference>
<sequence>MPQYSPDDGGGVSASAGVEGSDGSSAEASAGAGAVATGLTAESLSDPQIEYTMVSVPEGLDPAQSEVLAAFVAYDQATWKAVRDMNGTAQVEATMTGQRLTDFMTNYKDQEAKGQHVEGSASTEVWTVDLMPNNFTASVGTCTDMTKARVVSASGEDQTSEEVPHRFPMTYTLVRSGSGWKVAGSSHGDADQC</sequence>
<dbReference type="EMBL" id="JAPTMY010000050">
    <property type="protein sequence ID" value="MCZ0859380.1"/>
    <property type="molecule type" value="Genomic_DNA"/>
</dbReference>
<keyword evidence="3" id="KW-1185">Reference proteome</keyword>
<organism evidence="2 3">
    <name type="scientific">Actinomyces israelii</name>
    <dbReference type="NCBI Taxonomy" id="1659"/>
    <lineage>
        <taxon>Bacteria</taxon>
        <taxon>Bacillati</taxon>
        <taxon>Actinomycetota</taxon>
        <taxon>Actinomycetes</taxon>
        <taxon>Actinomycetales</taxon>
        <taxon>Actinomycetaceae</taxon>
        <taxon>Actinomyces</taxon>
    </lineage>
</organism>
<gene>
    <name evidence="2" type="ORF">OHJ16_15185</name>
</gene>
<proteinExistence type="predicted"/>
<reference evidence="2" key="1">
    <citation type="submission" date="2022-10" db="EMBL/GenBank/DDBJ databases">
        <title>Genome sequence of Actinomyces israelii ATCC 10048.</title>
        <authorList>
            <person name="Watt R.M."/>
            <person name="Tong W.M."/>
        </authorList>
    </citation>
    <scope>NUCLEOTIDE SEQUENCE</scope>
    <source>
        <strain evidence="2">ATCC 10048</strain>
    </source>
</reference>